<gene>
    <name evidence="1" type="ORF">A2159_03050</name>
</gene>
<dbReference type="AlphaFoldDB" id="A0A1F7X2I8"/>
<reference evidence="1 2" key="1">
    <citation type="journal article" date="2016" name="Nat. Commun.">
        <title>Thousands of microbial genomes shed light on interconnected biogeochemical processes in an aquifer system.</title>
        <authorList>
            <person name="Anantharaman K."/>
            <person name="Brown C.T."/>
            <person name="Hug L.A."/>
            <person name="Sharon I."/>
            <person name="Castelle C.J."/>
            <person name="Probst A.J."/>
            <person name="Thomas B.C."/>
            <person name="Singh A."/>
            <person name="Wilkins M.J."/>
            <person name="Karaoz U."/>
            <person name="Brodie E.L."/>
            <person name="Williams K.H."/>
            <person name="Hubbard S.S."/>
            <person name="Banfield J.F."/>
        </authorList>
    </citation>
    <scope>NUCLEOTIDE SEQUENCE [LARGE SCALE GENOMIC DNA]</scope>
</reference>
<dbReference type="Proteomes" id="UP000179219">
    <property type="component" value="Unassembled WGS sequence"/>
</dbReference>
<comment type="caution">
    <text evidence="1">The sequence shown here is derived from an EMBL/GenBank/DDBJ whole genome shotgun (WGS) entry which is preliminary data.</text>
</comment>
<evidence type="ECO:0008006" key="3">
    <source>
        <dbReference type="Google" id="ProtNLM"/>
    </source>
</evidence>
<dbReference type="InterPro" id="IPR014710">
    <property type="entry name" value="RmlC-like_jellyroll"/>
</dbReference>
<sequence>MDVKKVIDELKKKYPGKNIIINTPENPTEIVCEIEPGNINPDRSIAIAILDKNIKHYHRIAKEIYEVIKGELEISKAGRSYYLHEGEKIAIYPSEYHIAKGNETWVKVTSTPAWNPEDQIPIEERTEIPSI</sequence>
<protein>
    <recommendedName>
        <fullName evidence="3">Cupin 2 conserved barrel domain-containing protein</fullName>
    </recommendedName>
</protein>
<dbReference type="InterPro" id="IPR011051">
    <property type="entry name" value="RmlC_Cupin_sf"/>
</dbReference>
<organism evidence="1 2">
    <name type="scientific">Candidatus Woesebacteria bacterium RBG_13_34_9</name>
    <dbReference type="NCBI Taxonomy" id="1802477"/>
    <lineage>
        <taxon>Bacteria</taxon>
        <taxon>Candidatus Woeseibacteriota</taxon>
    </lineage>
</organism>
<dbReference type="SUPFAM" id="SSF51182">
    <property type="entry name" value="RmlC-like cupins"/>
    <property type="match status" value="1"/>
</dbReference>
<dbReference type="Gene3D" id="2.60.120.10">
    <property type="entry name" value="Jelly Rolls"/>
    <property type="match status" value="1"/>
</dbReference>
<name>A0A1F7X2I8_9BACT</name>
<evidence type="ECO:0000313" key="2">
    <source>
        <dbReference type="Proteomes" id="UP000179219"/>
    </source>
</evidence>
<proteinExistence type="predicted"/>
<dbReference type="EMBL" id="MGFP01000044">
    <property type="protein sequence ID" value="OGM08588.1"/>
    <property type="molecule type" value="Genomic_DNA"/>
</dbReference>
<accession>A0A1F7X2I8</accession>
<evidence type="ECO:0000313" key="1">
    <source>
        <dbReference type="EMBL" id="OGM08588.1"/>
    </source>
</evidence>